<dbReference type="OrthoDB" id="4179554at2759"/>
<keyword evidence="2" id="KW-1185">Reference proteome</keyword>
<gene>
    <name evidence="1" type="ORF">MCYG_02298</name>
</gene>
<dbReference type="RefSeq" id="XP_002849364.1">
    <property type="nucleotide sequence ID" value="XM_002849318.1"/>
</dbReference>
<dbReference type="EMBL" id="DS995702">
    <property type="protein sequence ID" value="EEQ29479.1"/>
    <property type="molecule type" value="Genomic_DNA"/>
</dbReference>
<accession>C5FFN2</accession>
<organism evidence="1 2">
    <name type="scientific">Arthroderma otae (strain ATCC MYA-4605 / CBS 113480)</name>
    <name type="common">Microsporum canis</name>
    <dbReference type="NCBI Taxonomy" id="554155"/>
    <lineage>
        <taxon>Eukaryota</taxon>
        <taxon>Fungi</taxon>
        <taxon>Dikarya</taxon>
        <taxon>Ascomycota</taxon>
        <taxon>Pezizomycotina</taxon>
        <taxon>Eurotiomycetes</taxon>
        <taxon>Eurotiomycetidae</taxon>
        <taxon>Onygenales</taxon>
        <taxon>Arthrodermataceae</taxon>
        <taxon>Microsporum</taxon>
    </lineage>
</organism>
<reference evidence="2" key="1">
    <citation type="journal article" date="2012" name="MBio">
        <title>Comparative genome analysis of Trichophyton rubrum and related dermatophytes reveals candidate genes involved in infection.</title>
        <authorList>
            <person name="Martinez D.A."/>
            <person name="Oliver B.G."/>
            <person name="Graeser Y."/>
            <person name="Goldberg J.M."/>
            <person name="Li W."/>
            <person name="Martinez-Rossi N.M."/>
            <person name="Monod M."/>
            <person name="Shelest E."/>
            <person name="Barton R.C."/>
            <person name="Birch E."/>
            <person name="Brakhage A.A."/>
            <person name="Chen Z."/>
            <person name="Gurr S.J."/>
            <person name="Heiman D."/>
            <person name="Heitman J."/>
            <person name="Kosti I."/>
            <person name="Rossi A."/>
            <person name="Saif S."/>
            <person name="Samalova M."/>
            <person name="Saunders C.W."/>
            <person name="Shea T."/>
            <person name="Summerbell R.C."/>
            <person name="Xu J."/>
            <person name="Young S."/>
            <person name="Zeng Q."/>
            <person name="Birren B.W."/>
            <person name="Cuomo C.A."/>
            <person name="White T.C."/>
        </authorList>
    </citation>
    <scope>NUCLEOTIDE SEQUENCE [LARGE SCALE GENOMIC DNA]</scope>
    <source>
        <strain evidence="2">ATCC MYA-4605 / CBS 113480</strain>
    </source>
</reference>
<protein>
    <submittedName>
        <fullName evidence="1">Uncharacterized protein</fullName>
    </submittedName>
</protein>
<dbReference type="GeneID" id="9226356"/>
<dbReference type="STRING" id="554155.C5FFN2"/>
<evidence type="ECO:0000313" key="1">
    <source>
        <dbReference type="EMBL" id="EEQ29479.1"/>
    </source>
</evidence>
<dbReference type="Proteomes" id="UP000002035">
    <property type="component" value="Unassembled WGS sequence"/>
</dbReference>
<evidence type="ECO:0000313" key="2">
    <source>
        <dbReference type="Proteomes" id="UP000002035"/>
    </source>
</evidence>
<dbReference type="VEuPathDB" id="FungiDB:MCYG_02298"/>
<dbReference type="eggNOG" id="ENOG502SUBU">
    <property type="taxonomic scope" value="Eukaryota"/>
</dbReference>
<name>C5FFN2_ARTOC</name>
<dbReference type="AlphaFoldDB" id="C5FFN2"/>
<sequence>MSSRIKLSLSRALPTLEAARTKFKAINGDRLVKDVFRPFLSTRLVNYNGTSLPWPAPTQGVEEPYISVWSKAADGTFRPNEYRYSQDYKEAAIDLAELGFIKEFDKLVQRHDASDLFGLCLYPGDDFEGSCEITVGRANINLKPADVRTPSLNVTLDPNEALQYPSDL</sequence>
<dbReference type="HOGENOM" id="CLU_1586079_0_0_1"/>
<proteinExistence type="predicted"/>